<organism evidence="1 2">
    <name type="scientific">Paenibacillus septentrionalis</name>
    <dbReference type="NCBI Taxonomy" id="429342"/>
    <lineage>
        <taxon>Bacteria</taxon>
        <taxon>Bacillati</taxon>
        <taxon>Bacillota</taxon>
        <taxon>Bacilli</taxon>
        <taxon>Bacillales</taxon>
        <taxon>Paenibacillaceae</taxon>
        <taxon>Paenibacillus</taxon>
    </lineage>
</organism>
<gene>
    <name evidence="1" type="ORF">ACFP56_03715</name>
</gene>
<sequence length="148" mass="17431">MEIVSSAGARNQLRTIELPLLIEVQLFGFQDQEDWPLVEIEERSVRFWYVSYNVFAENILRKHCPSVAFHIRCRVYVNALLRNQLRTIELPLPIEVQLFGFQDQEDWPLVEIEERSVRFWYVSTGVFASVQASMSNPLHRMHIVIKVV</sequence>
<proteinExistence type="predicted"/>
<evidence type="ECO:0000313" key="1">
    <source>
        <dbReference type="EMBL" id="MFC6331718.1"/>
    </source>
</evidence>
<accession>A0ABW1V204</accession>
<reference evidence="2" key="1">
    <citation type="journal article" date="2019" name="Int. J. Syst. Evol. Microbiol.">
        <title>The Global Catalogue of Microorganisms (GCM) 10K type strain sequencing project: providing services to taxonomists for standard genome sequencing and annotation.</title>
        <authorList>
            <consortium name="The Broad Institute Genomics Platform"/>
            <consortium name="The Broad Institute Genome Sequencing Center for Infectious Disease"/>
            <person name="Wu L."/>
            <person name="Ma J."/>
        </authorList>
    </citation>
    <scope>NUCLEOTIDE SEQUENCE [LARGE SCALE GENOMIC DNA]</scope>
    <source>
        <strain evidence="2">PCU 280</strain>
    </source>
</reference>
<dbReference type="RefSeq" id="WP_379231248.1">
    <property type="nucleotide sequence ID" value="NZ_JBHSTE010000001.1"/>
</dbReference>
<evidence type="ECO:0000313" key="2">
    <source>
        <dbReference type="Proteomes" id="UP001596233"/>
    </source>
</evidence>
<dbReference type="Proteomes" id="UP001596233">
    <property type="component" value="Unassembled WGS sequence"/>
</dbReference>
<dbReference type="EMBL" id="JBHSTE010000001">
    <property type="protein sequence ID" value="MFC6331718.1"/>
    <property type="molecule type" value="Genomic_DNA"/>
</dbReference>
<keyword evidence="2" id="KW-1185">Reference proteome</keyword>
<protein>
    <submittedName>
        <fullName evidence="1">Uncharacterized protein</fullName>
    </submittedName>
</protein>
<name>A0ABW1V204_9BACL</name>
<comment type="caution">
    <text evidence="1">The sequence shown here is derived from an EMBL/GenBank/DDBJ whole genome shotgun (WGS) entry which is preliminary data.</text>
</comment>